<evidence type="ECO:0000256" key="1">
    <source>
        <dbReference type="SAM" id="Phobius"/>
    </source>
</evidence>
<accession>A0A645HY22</accession>
<keyword evidence="1" id="KW-1133">Transmembrane helix</keyword>
<evidence type="ECO:0000313" key="2">
    <source>
        <dbReference type="EMBL" id="MPN43770.1"/>
    </source>
</evidence>
<proteinExistence type="predicted"/>
<gene>
    <name evidence="2" type="ORF">SDC9_191330</name>
</gene>
<dbReference type="AlphaFoldDB" id="A0A645HY22"/>
<keyword evidence="1" id="KW-0472">Membrane</keyword>
<sequence length="117" mass="12750">MKLIKSVVNILIGLFLVIFFIVLDYNYFELLDAKYDISIAASQMQNIQSVSGNTIDEAYYQQMGSILDGFCSLQTGVLINTAAICTMLHVLFLVAGIAFINVGVAGLFTLNSNKAVT</sequence>
<keyword evidence="1" id="KW-0812">Transmembrane</keyword>
<feature type="transmembrane region" description="Helical" evidence="1">
    <location>
        <begin position="77"/>
        <end position="110"/>
    </location>
</feature>
<feature type="transmembrane region" description="Helical" evidence="1">
    <location>
        <begin position="7"/>
        <end position="28"/>
    </location>
</feature>
<protein>
    <submittedName>
        <fullName evidence="2">Uncharacterized protein</fullName>
    </submittedName>
</protein>
<name>A0A645HY22_9ZZZZ</name>
<organism evidence="2">
    <name type="scientific">bioreactor metagenome</name>
    <dbReference type="NCBI Taxonomy" id="1076179"/>
    <lineage>
        <taxon>unclassified sequences</taxon>
        <taxon>metagenomes</taxon>
        <taxon>ecological metagenomes</taxon>
    </lineage>
</organism>
<dbReference type="EMBL" id="VSSQ01102372">
    <property type="protein sequence ID" value="MPN43770.1"/>
    <property type="molecule type" value="Genomic_DNA"/>
</dbReference>
<reference evidence="2" key="1">
    <citation type="submission" date="2019-08" db="EMBL/GenBank/DDBJ databases">
        <authorList>
            <person name="Kucharzyk K."/>
            <person name="Murdoch R.W."/>
            <person name="Higgins S."/>
            <person name="Loffler F."/>
        </authorList>
    </citation>
    <scope>NUCLEOTIDE SEQUENCE</scope>
</reference>
<comment type="caution">
    <text evidence="2">The sequence shown here is derived from an EMBL/GenBank/DDBJ whole genome shotgun (WGS) entry which is preliminary data.</text>
</comment>